<dbReference type="EMBL" id="VIWO01000004">
    <property type="protein sequence ID" value="TWF40688.1"/>
    <property type="molecule type" value="Genomic_DNA"/>
</dbReference>
<dbReference type="InterPro" id="IPR011044">
    <property type="entry name" value="Quino_amine_DH_bsu"/>
</dbReference>
<accession>A0A561PRE6</accession>
<sequence>MRLPGSILFVATLFLLATSCKKNDNTVPSPGVDQRGSSDTLRLGATVTYRPAIARPLGASFSWKVNGQPAGNDSVFTFNAVTRGDYHIVFTATNSATADSAIYQVKVWGKYENGFLVVQEGQYGTTTGDLFYYSYDSNKVVYNVFKTENPDKDFGSATATLQFASIYNGKVYMTAKVGGPLVVADAYTMKETGRIDHLPQDEGHAFLGIDNSRGLLSTADGVYRLNLAGPALGAKIDGINSNAGDMMVAGDYVFVLTADDGIVVLQTTDYSIVKKFPKATMGFARTKDGAVWAAGDSALMRIDPASLAITETHVPFKVTNPWALWAWHSGGIVASISGNEVYIAERKEGPGIGGTLEYSGTRIYKYLPGNSSAFAAPFITIPDGQYFYGSAVRLNERTKELVVLTLTDEWGSSNDNRWLFYDAASGALKQSLRYPGYYFPTLPVFYQ</sequence>
<dbReference type="InterPro" id="IPR031815">
    <property type="entry name" value="DUF5074"/>
</dbReference>
<dbReference type="AlphaFoldDB" id="A0A561PRE6"/>
<dbReference type="OrthoDB" id="1041092at2"/>
<keyword evidence="2" id="KW-1185">Reference proteome</keyword>
<gene>
    <name evidence="1" type="ORF">FHW36_104371</name>
</gene>
<reference evidence="1 2" key="1">
    <citation type="submission" date="2019-06" db="EMBL/GenBank/DDBJ databases">
        <title>Sorghum-associated microbial communities from plants grown in Nebraska, USA.</title>
        <authorList>
            <person name="Schachtman D."/>
        </authorList>
    </citation>
    <scope>NUCLEOTIDE SEQUENCE [LARGE SCALE GENOMIC DNA]</scope>
    <source>
        <strain evidence="1 2">1209</strain>
    </source>
</reference>
<dbReference type="RefSeq" id="WP_145670667.1">
    <property type="nucleotide sequence ID" value="NZ_VIWO01000004.1"/>
</dbReference>
<evidence type="ECO:0000313" key="1">
    <source>
        <dbReference type="EMBL" id="TWF40688.1"/>
    </source>
</evidence>
<protein>
    <submittedName>
        <fullName evidence="1">Uncharacterized protein DUF5074</fullName>
    </submittedName>
</protein>
<dbReference type="Gene3D" id="2.130.10.10">
    <property type="entry name" value="YVTN repeat-like/Quinoprotein amine dehydrogenase"/>
    <property type="match status" value="1"/>
</dbReference>
<proteinExistence type="predicted"/>
<name>A0A561PRE6_9BACT</name>
<organism evidence="1 2">
    <name type="scientific">Chitinophaga polysaccharea</name>
    <dbReference type="NCBI Taxonomy" id="1293035"/>
    <lineage>
        <taxon>Bacteria</taxon>
        <taxon>Pseudomonadati</taxon>
        <taxon>Bacteroidota</taxon>
        <taxon>Chitinophagia</taxon>
        <taxon>Chitinophagales</taxon>
        <taxon>Chitinophagaceae</taxon>
        <taxon>Chitinophaga</taxon>
    </lineage>
</organism>
<dbReference type="InterPro" id="IPR015943">
    <property type="entry name" value="WD40/YVTN_repeat-like_dom_sf"/>
</dbReference>
<dbReference type="PROSITE" id="PS51257">
    <property type="entry name" value="PROKAR_LIPOPROTEIN"/>
    <property type="match status" value="1"/>
</dbReference>
<dbReference type="Pfam" id="PF16819">
    <property type="entry name" value="DUF5074"/>
    <property type="match status" value="1"/>
</dbReference>
<dbReference type="SUPFAM" id="SSF50969">
    <property type="entry name" value="YVTN repeat-like/Quinoprotein amine dehydrogenase"/>
    <property type="match status" value="1"/>
</dbReference>
<dbReference type="Proteomes" id="UP000320811">
    <property type="component" value="Unassembled WGS sequence"/>
</dbReference>
<evidence type="ECO:0000313" key="2">
    <source>
        <dbReference type="Proteomes" id="UP000320811"/>
    </source>
</evidence>
<comment type="caution">
    <text evidence="1">The sequence shown here is derived from an EMBL/GenBank/DDBJ whole genome shotgun (WGS) entry which is preliminary data.</text>
</comment>